<dbReference type="Pfam" id="PF00106">
    <property type="entry name" value="adh_short"/>
    <property type="match status" value="1"/>
</dbReference>
<reference evidence="3 4" key="1">
    <citation type="submission" date="2019-03" db="EMBL/GenBank/DDBJ databases">
        <title>Porphyromonas levii Isolated from the Uterus of Dairy Cows.</title>
        <authorList>
            <person name="Francis A.M."/>
        </authorList>
    </citation>
    <scope>NUCLEOTIDE SEQUENCE [LARGE SCALE GENOMIC DNA]</scope>
    <source>
        <strain evidence="3 4">AF5678</strain>
    </source>
</reference>
<comment type="caution">
    <text evidence="3">The sequence shown here is derived from an EMBL/GenBank/DDBJ whole genome shotgun (WGS) entry which is preliminary data.</text>
</comment>
<dbReference type="AlphaFoldDB" id="A0A4Y8WR67"/>
<name>A0A4Y8WR67_9PORP</name>
<dbReference type="GO" id="GO:0016491">
    <property type="term" value="F:oxidoreductase activity"/>
    <property type="evidence" value="ECO:0007669"/>
    <property type="project" value="UniProtKB-KW"/>
</dbReference>
<accession>A0A4Y8WR67</accession>
<keyword evidence="2" id="KW-0560">Oxidoreductase</keyword>
<dbReference type="InterPro" id="IPR002347">
    <property type="entry name" value="SDR_fam"/>
</dbReference>
<proteinExistence type="inferred from homology"/>
<sequence>MGHKVLVTGGSKGIGLAAVEAMAKRGDVEEIFLTYNSDAERALEVLEQLGATYDDVTFHLCQLDVTDAQEGEALEDALEQLDFVPTVVCFNANVTNRSPLEELDMEEWRRLFQANVHFPVEMTKRLAPKMVEGGVFLFTGSMMAVQPHSVSLGYGVSKSAVHALVTNLVKHLEPYGHRVVGIAPGFVDTEWQKTKPAEIRANIEAKVALHRFATPAEVGSLFAYVLDNAYFNGDILTLSGGYSYK</sequence>
<dbReference type="CDD" id="cd05233">
    <property type="entry name" value="SDR_c"/>
    <property type="match status" value="1"/>
</dbReference>
<evidence type="ECO:0000256" key="2">
    <source>
        <dbReference type="ARBA" id="ARBA00023002"/>
    </source>
</evidence>
<comment type="similarity">
    <text evidence="1">Belongs to the short-chain dehydrogenases/reductases (SDR) family.</text>
</comment>
<organism evidence="3 4">
    <name type="scientific">Porphyromonas levii</name>
    <dbReference type="NCBI Taxonomy" id="28114"/>
    <lineage>
        <taxon>Bacteria</taxon>
        <taxon>Pseudomonadati</taxon>
        <taxon>Bacteroidota</taxon>
        <taxon>Bacteroidia</taxon>
        <taxon>Bacteroidales</taxon>
        <taxon>Porphyromonadaceae</taxon>
        <taxon>Porphyromonas</taxon>
    </lineage>
</organism>
<dbReference type="RefSeq" id="WP_134849141.1">
    <property type="nucleotide sequence ID" value="NZ_CP197400.1"/>
</dbReference>
<dbReference type="OrthoDB" id="9775296at2"/>
<dbReference type="InterPro" id="IPR036291">
    <property type="entry name" value="NAD(P)-bd_dom_sf"/>
</dbReference>
<evidence type="ECO:0000256" key="1">
    <source>
        <dbReference type="ARBA" id="ARBA00006484"/>
    </source>
</evidence>
<dbReference type="SUPFAM" id="SSF51735">
    <property type="entry name" value="NAD(P)-binding Rossmann-fold domains"/>
    <property type="match status" value="1"/>
</dbReference>
<evidence type="ECO:0000313" key="4">
    <source>
        <dbReference type="Proteomes" id="UP000297225"/>
    </source>
</evidence>
<evidence type="ECO:0000313" key="3">
    <source>
        <dbReference type="EMBL" id="TFH96249.1"/>
    </source>
</evidence>
<dbReference type="Gene3D" id="3.40.50.720">
    <property type="entry name" value="NAD(P)-binding Rossmann-like Domain"/>
    <property type="match status" value="1"/>
</dbReference>
<gene>
    <name evidence="3" type="ORF">E4P47_02715</name>
</gene>
<dbReference type="Proteomes" id="UP000297225">
    <property type="component" value="Unassembled WGS sequence"/>
</dbReference>
<dbReference type="STRING" id="1122973.GCA_000379925_00163"/>
<dbReference type="EMBL" id="SPNC01000025">
    <property type="protein sequence ID" value="TFH96249.1"/>
    <property type="molecule type" value="Genomic_DNA"/>
</dbReference>
<dbReference type="PANTHER" id="PTHR43639">
    <property type="entry name" value="OXIDOREDUCTASE, SHORT-CHAIN DEHYDROGENASE/REDUCTASE FAMILY (AFU_ORTHOLOGUE AFUA_5G02870)"/>
    <property type="match status" value="1"/>
</dbReference>
<dbReference type="PANTHER" id="PTHR43639:SF1">
    <property type="entry name" value="SHORT-CHAIN DEHYDROGENASE_REDUCTASE FAMILY PROTEIN"/>
    <property type="match status" value="1"/>
</dbReference>
<keyword evidence="4" id="KW-1185">Reference proteome</keyword>
<dbReference type="PRINTS" id="PR00081">
    <property type="entry name" value="GDHRDH"/>
</dbReference>
<protein>
    <submittedName>
        <fullName evidence="3">SDR family oxidoreductase</fullName>
    </submittedName>
</protein>